<reference evidence="4 5" key="1">
    <citation type="submission" date="2023-04" db="EMBL/GenBank/DDBJ databases">
        <title>Genome of Basidiobolus ranarum AG-B5.</title>
        <authorList>
            <person name="Stajich J.E."/>
            <person name="Carter-House D."/>
            <person name="Gryganskyi A."/>
        </authorList>
    </citation>
    <scope>NUCLEOTIDE SEQUENCE [LARGE SCALE GENOMIC DNA]</scope>
    <source>
        <strain evidence="4 5">AG-B5</strain>
    </source>
</reference>
<feature type="domain" description="Chitin-binding type-3" evidence="3">
    <location>
        <begin position="95"/>
        <end position="137"/>
    </location>
</feature>
<comment type="caution">
    <text evidence="4">The sequence shown here is derived from an EMBL/GenBank/DDBJ whole genome shotgun (WGS) entry which is preliminary data.</text>
</comment>
<sequence length="190" mass="20678">MPSYKLALSAFALTILAPSSQANDICNNVAQWSAQDVYTGDKTVTYDGTLWKAKWWTQNNKPGSNQVWANLGSCNGNVPDSKPNGDTEAGHCNSVPQWSAQDVYTGNKEVAYDGTLWKAKWWTQNDKPGSNEVWANLGSCNGKPVPSPQPTKPHGDTEGGICSDVPQWSAQDIYTGNKEAVYDAMRYGLA</sequence>
<evidence type="ECO:0000313" key="4">
    <source>
        <dbReference type="EMBL" id="KAK9760854.1"/>
    </source>
</evidence>
<dbReference type="Gene3D" id="2.10.10.20">
    <property type="entry name" value="Carbohydrate-binding module superfamily 5/12"/>
    <property type="match status" value="2"/>
</dbReference>
<dbReference type="SUPFAM" id="SSF51055">
    <property type="entry name" value="Carbohydrate binding domain"/>
    <property type="match status" value="2"/>
</dbReference>
<dbReference type="Proteomes" id="UP001479436">
    <property type="component" value="Unassembled WGS sequence"/>
</dbReference>
<dbReference type="EMBL" id="JASJQH010001746">
    <property type="protein sequence ID" value="KAK9760854.1"/>
    <property type="molecule type" value="Genomic_DNA"/>
</dbReference>
<feature type="domain" description="Chitin-binding type-3" evidence="3">
    <location>
        <begin position="29"/>
        <end position="71"/>
    </location>
</feature>
<accession>A0ABR2WH86</accession>
<proteinExistence type="predicted"/>
<evidence type="ECO:0000256" key="2">
    <source>
        <dbReference type="SAM" id="SignalP"/>
    </source>
</evidence>
<dbReference type="CDD" id="cd12215">
    <property type="entry name" value="ChiC_BD"/>
    <property type="match status" value="2"/>
</dbReference>
<organism evidence="4 5">
    <name type="scientific">Basidiobolus ranarum</name>
    <dbReference type="NCBI Taxonomy" id="34480"/>
    <lineage>
        <taxon>Eukaryota</taxon>
        <taxon>Fungi</taxon>
        <taxon>Fungi incertae sedis</taxon>
        <taxon>Zoopagomycota</taxon>
        <taxon>Entomophthoromycotina</taxon>
        <taxon>Basidiobolomycetes</taxon>
        <taxon>Basidiobolales</taxon>
        <taxon>Basidiobolaceae</taxon>
        <taxon>Basidiobolus</taxon>
    </lineage>
</organism>
<dbReference type="InterPro" id="IPR036573">
    <property type="entry name" value="CBM_sf_5/12"/>
</dbReference>
<gene>
    <name evidence="4" type="ORF">K7432_014707</name>
</gene>
<keyword evidence="1" id="KW-0378">Hydrolase</keyword>
<keyword evidence="2" id="KW-0732">Signal</keyword>
<evidence type="ECO:0000259" key="3">
    <source>
        <dbReference type="SMART" id="SM00495"/>
    </source>
</evidence>
<dbReference type="InterPro" id="IPR003610">
    <property type="entry name" value="CBM5/12"/>
</dbReference>
<name>A0ABR2WH86_9FUNG</name>
<dbReference type="Pfam" id="PF02839">
    <property type="entry name" value="CBM_5_12"/>
    <property type="match status" value="2"/>
</dbReference>
<feature type="chain" id="PRO_5045594854" description="Chitin-binding type-3 domain-containing protein" evidence="2">
    <location>
        <begin position="23"/>
        <end position="190"/>
    </location>
</feature>
<protein>
    <recommendedName>
        <fullName evidence="3">Chitin-binding type-3 domain-containing protein</fullName>
    </recommendedName>
</protein>
<feature type="signal peptide" evidence="2">
    <location>
        <begin position="1"/>
        <end position="22"/>
    </location>
</feature>
<evidence type="ECO:0000313" key="5">
    <source>
        <dbReference type="Proteomes" id="UP001479436"/>
    </source>
</evidence>
<keyword evidence="5" id="KW-1185">Reference proteome</keyword>
<dbReference type="SMART" id="SM00495">
    <property type="entry name" value="ChtBD3"/>
    <property type="match status" value="2"/>
</dbReference>
<evidence type="ECO:0000256" key="1">
    <source>
        <dbReference type="ARBA" id="ARBA00022801"/>
    </source>
</evidence>